<proteinExistence type="inferred from homology"/>
<dbReference type="CDD" id="cd00610">
    <property type="entry name" value="OAT_like"/>
    <property type="match status" value="1"/>
</dbReference>
<dbReference type="Proteomes" id="UP000618579">
    <property type="component" value="Unassembled WGS sequence"/>
</dbReference>
<keyword evidence="8 17" id="KW-0808">Transferase</keyword>
<dbReference type="Gene3D" id="3.90.1150.10">
    <property type="entry name" value="Aspartate Aminotransferase, domain 1"/>
    <property type="match status" value="1"/>
</dbReference>
<dbReference type="NCBIfam" id="NF005376">
    <property type="entry name" value="PRK06918.1"/>
    <property type="match status" value="1"/>
</dbReference>
<evidence type="ECO:0000256" key="13">
    <source>
        <dbReference type="ARBA" id="ARBA00031787"/>
    </source>
</evidence>
<evidence type="ECO:0000256" key="7">
    <source>
        <dbReference type="ARBA" id="ARBA00022576"/>
    </source>
</evidence>
<comment type="catalytic activity">
    <reaction evidence="1">
        <text>(S)-3-amino-2-methylpropanoate + 2-oxoglutarate = 2-methyl-3-oxopropanoate + L-glutamate</text>
        <dbReference type="Rhea" id="RHEA:13993"/>
        <dbReference type="ChEBI" id="CHEBI:16810"/>
        <dbReference type="ChEBI" id="CHEBI:29985"/>
        <dbReference type="ChEBI" id="CHEBI:57700"/>
        <dbReference type="ChEBI" id="CHEBI:58655"/>
        <dbReference type="EC" id="2.6.1.22"/>
    </reaction>
</comment>
<dbReference type="InterPro" id="IPR049704">
    <property type="entry name" value="Aminotrans_3_PPA_site"/>
</dbReference>
<evidence type="ECO:0000256" key="3">
    <source>
        <dbReference type="ARBA" id="ARBA00005176"/>
    </source>
</evidence>
<dbReference type="PANTHER" id="PTHR11986:SF58">
    <property type="entry name" value="LEUCINE_METHIONINE RACEMASE"/>
    <property type="match status" value="1"/>
</dbReference>
<dbReference type="PANTHER" id="PTHR11986">
    <property type="entry name" value="AMINOTRANSFERASE CLASS III"/>
    <property type="match status" value="1"/>
</dbReference>
<evidence type="ECO:0000256" key="4">
    <source>
        <dbReference type="ARBA" id="ARBA00008954"/>
    </source>
</evidence>
<comment type="catalytic activity">
    <reaction evidence="14">
        <text>4-aminobutanoate + 2-oxoglutarate = succinate semialdehyde + L-glutamate</text>
        <dbReference type="Rhea" id="RHEA:23352"/>
        <dbReference type="ChEBI" id="CHEBI:16810"/>
        <dbReference type="ChEBI" id="CHEBI:29985"/>
        <dbReference type="ChEBI" id="CHEBI:57706"/>
        <dbReference type="ChEBI" id="CHEBI:59888"/>
        <dbReference type="EC" id="2.6.1.19"/>
    </reaction>
</comment>
<dbReference type="Gene3D" id="3.40.640.10">
    <property type="entry name" value="Type I PLP-dependent aspartate aminotransferase-like (Major domain)"/>
    <property type="match status" value="1"/>
</dbReference>
<sequence>MDVKEKKTAYIEMKTSLPGPQAQQLLERRMASIPRGPFNTVPTFAAKGEGALLTDVDGNTFIDFAGAIGSLNVGHCPPKVVEALKAQLDRYLHPCFHVMMYEPYVALAEKLNELTPGDHRKKTFFLNSGAEAVENAVKIARKYTGRRAVISFERGFHGRTYMAMSLTSKVKPYKNGFGPFAPDTYKMPYPYYYRAPGGMSEDEVDDQILQKFDDFFLAEVPGEDVAAVILEPVQGEGGFVIPSTRFIKGVRRICDKYGILLIADEVQTGFGRTGRMFAMEHHGVVPDLMTMSKSIAAGLPISAVTGRAEIMDAPGVGEIGGTYGGSPLGCVAALQVIAMLEEERLAERAIAIGATVSERFLTLQQEFGCIGDVRTLGAMSAVELVKDPVSRTPDKELTARILQEAHQHGVIVMSAGIYGNVIRILSPLVITDEQLAEGLDVLEAAFRACSS</sequence>
<evidence type="ECO:0000256" key="9">
    <source>
        <dbReference type="ARBA" id="ARBA00022898"/>
    </source>
</evidence>
<dbReference type="NCBIfam" id="TIGR00700">
    <property type="entry name" value="GABAtrnsam"/>
    <property type="match status" value="1"/>
</dbReference>
<dbReference type="InterPro" id="IPR005814">
    <property type="entry name" value="Aminotrans_3"/>
</dbReference>
<evidence type="ECO:0000256" key="1">
    <source>
        <dbReference type="ARBA" id="ARBA00001750"/>
    </source>
</evidence>
<name>A0ABX1ZS77_9BACL</name>
<evidence type="ECO:0000313" key="17">
    <source>
        <dbReference type="EMBL" id="NOV02926.1"/>
    </source>
</evidence>
<dbReference type="Pfam" id="PF00202">
    <property type="entry name" value="Aminotran_3"/>
    <property type="match status" value="1"/>
</dbReference>
<dbReference type="SUPFAM" id="SSF53383">
    <property type="entry name" value="PLP-dependent transferases"/>
    <property type="match status" value="1"/>
</dbReference>
<keyword evidence="7 17" id="KW-0032">Aminotransferase</keyword>
<keyword evidence="18" id="KW-1185">Reference proteome</keyword>
<evidence type="ECO:0000256" key="6">
    <source>
        <dbReference type="ARBA" id="ARBA00012912"/>
    </source>
</evidence>
<keyword evidence="9 16" id="KW-0663">Pyridoxal phosphate</keyword>
<evidence type="ECO:0000256" key="10">
    <source>
        <dbReference type="ARBA" id="ARBA00029760"/>
    </source>
</evidence>
<reference evidence="17 18" key="1">
    <citation type="submission" date="2019-10" db="EMBL/GenBank/DDBJ databases">
        <title>Description of Paenibacillus pedi sp. nov.</title>
        <authorList>
            <person name="Carlier A."/>
            <person name="Qi S."/>
        </authorList>
    </citation>
    <scope>NUCLEOTIDE SEQUENCE [LARGE SCALE GENOMIC DNA]</scope>
    <source>
        <strain evidence="17 18">LMG 31457</strain>
    </source>
</reference>
<evidence type="ECO:0000256" key="15">
    <source>
        <dbReference type="ARBA" id="ARBA00050054"/>
    </source>
</evidence>
<evidence type="ECO:0000256" key="12">
    <source>
        <dbReference type="ARBA" id="ARBA00030857"/>
    </source>
</evidence>
<dbReference type="EC" id="2.6.1.19" evidence="6"/>
<protein>
    <recommendedName>
        <fullName evidence="12">(S)-3-amino-2-methylpropionate transaminase</fullName>
        <ecNumber evidence="6">2.6.1.19</ecNumber>
        <ecNumber evidence="5">2.6.1.22</ecNumber>
    </recommendedName>
    <alternativeName>
        <fullName evidence="13">GABA aminotransferase</fullName>
    </alternativeName>
    <alternativeName>
        <fullName evidence="11">Gamma-amino-N-butyrate transaminase</fullName>
    </alternativeName>
    <alternativeName>
        <fullName evidence="15">Glutamate:succinic semialdehyde transaminase</fullName>
    </alternativeName>
    <alternativeName>
        <fullName evidence="10">L-AIBAT</fullName>
    </alternativeName>
</protein>
<gene>
    <name evidence="17" type="primary">gabT</name>
    <name evidence="17" type="ORF">GC097_23250</name>
</gene>
<comment type="pathway">
    <text evidence="3">Amino-acid degradation; 4-aminobutanoate degradation.</text>
</comment>
<comment type="caution">
    <text evidence="17">The sequence shown here is derived from an EMBL/GenBank/DDBJ whole genome shotgun (WGS) entry which is preliminary data.</text>
</comment>
<organism evidence="17 18">
    <name type="scientific">Paenibacillus planticolens</name>
    <dbReference type="NCBI Taxonomy" id="2654976"/>
    <lineage>
        <taxon>Bacteria</taxon>
        <taxon>Bacillati</taxon>
        <taxon>Bacillota</taxon>
        <taxon>Bacilli</taxon>
        <taxon>Bacillales</taxon>
        <taxon>Paenibacillaceae</taxon>
        <taxon>Paenibacillus</taxon>
    </lineage>
</organism>
<dbReference type="InterPro" id="IPR050103">
    <property type="entry name" value="Class-III_PLP-dep_AT"/>
</dbReference>
<evidence type="ECO:0000256" key="2">
    <source>
        <dbReference type="ARBA" id="ARBA00001933"/>
    </source>
</evidence>
<dbReference type="InterPro" id="IPR015424">
    <property type="entry name" value="PyrdxlP-dep_Trfase"/>
</dbReference>
<dbReference type="PIRSF" id="PIRSF000521">
    <property type="entry name" value="Transaminase_4ab_Lys_Orn"/>
    <property type="match status" value="1"/>
</dbReference>
<dbReference type="PROSITE" id="PS00600">
    <property type="entry name" value="AA_TRANSFER_CLASS_3"/>
    <property type="match status" value="1"/>
</dbReference>
<evidence type="ECO:0000256" key="5">
    <source>
        <dbReference type="ARBA" id="ARBA00012876"/>
    </source>
</evidence>
<evidence type="ECO:0000256" key="8">
    <source>
        <dbReference type="ARBA" id="ARBA00022679"/>
    </source>
</evidence>
<dbReference type="GO" id="GO:0034386">
    <property type="term" value="F:4-aminobutyrate:2-oxoglutarate transaminase activity"/>
    <property type="evidence" value="ECO:0007669"/>
    <property type="project" value="UniProtKB-EC"/>
</dbReference>
<comment type="similarity">
    <text evidence="4 16">Belongs to the class-III pyridoxal-phosphate-dependent aminotransferase family.</text>
</comment>
<evidence type="ECO:0000256" key="14">
    <source>
        <dbReference type="ARBA" id="ARBA00048021"/>
    </source>
</evidence>
<dbReference type="InterPro" id="IPR004632">
    <property type="entry name" value="4NH2But_aminotransferase_bac"/>
</dbReference>
<evidence type="ECO:0000313" key="18">
    <source>
        <dbReference type="Proteomes" id="UP000618579"/>
    </source>
</evidence>
<evidence type="ECO:0000256" key="16">
    <source>
        <dbReference type="RuleBase" id="RU003560"/>
    </source>
</evidence>
<dbReference type="InterPro" id="IPR015421">
    <property type="entry name" value="PyrdxlP-dep_Trfase_major"/>
</dbReference>
<evidence type="ECO:0000256" key="11">
    <source>
        <dbReference type="ARBA" id="ARBA00030204"/>
    </source>
</evidence>
<dbReference type="EC" id="2.6.1.22" evidence="5"/>
<comment type="cofactor">
    <cofactor evidence="2">
        <name>pyridoxal 5'-phosphate</name>
        <dbReference type="ChEBI" id="CHEBI:597326"/>
    </cofactor>
</comment>
<dbReference type="InterPro" id="IPR015422">
    <property type="entry name" value="PyrdxlP-dep_Trfase_small"/>
</dbReference>
<accession>A0ABX1ZS77</accession>
<dbReference type="EMBL" id="WHNZ01000049">
    <property type="protein sequence ID" value="NOV02926.1"/>
    <property type="molecule type" value="Genomic_DNA"/>
</dbReference>